<evidence type="ECO:0000313" key="3">
    <source>
        <dbReference type="EMBL" id="KIQ65545.1"/>
    </source>
</evidence>
<name>A0A0D0NBC0_KITGR</name>
<dbReference type="InterPro" id="IPR036079">
    <property type="entry name" value="ATPase_csu/dsu_sf"/>
</dbReference>
<evidence type="ECO:0000313" key="4">
    <source>
        <dbReference type="Proteomes" id="UP000032066"/>
    </source>
</evidence>
<gene>
    <name evidence="3" type="ORF">TR51_16990</name>
</gene>
<dbReference type="SUPFAM" id="SSF103486">
    <property type="entry name" value="V-type ATP synthase subunit C"/>
    <property type="match status" value="1"/>
</dbReference>
<organism evidence="3 4">
    <name type="scientific">Kitasatospora griseola</name>
    <name type="common">Streptomyces griseolosporeus</name>
    <dbReference type="NCBI Taxonomy" id="2064"/>
    <lineage>
        <taxon>Bacteria</taxon>
        <taxon>Bacillati</taxon>
        <taxon>Actinomycetota</taxon>
        <taxon>Actinomycetes</taxon>
        <taxon>Kitasatosporales</taxon>
        <taxon>Streptomycetaceae</taxon>
        <taxon>Kitasatospora</taxon>
    </lineage>
</organism>
<accession>A0A0D0NBC0</accession>
<protein>
    <recommendedName>
        <fullName evidence="5">V-type ATPase subunit</fullName>
    </recommendedName>
</protein>
<dbReference type="PATRIC" id="fig|2064.6.peg.3645"/>
<dbReference type="Pfam" id="PF01992">
    <property type="entry name" value="vATP-synt_AC39"/>
    <property type="match status" value="1"/>
</dbReference>
<dbReference type="Gene3D" id="1.10.132.50">
    <property type="entry name" value="ATP synthase (C/AC39) subunit, domain 3"/>
    <property type="match status" value="1"/>
</dbReference>
<reference evidence="3 4" key="1">
    <citation type="submission" date="2015-02" db="EMBL/GenBank/DDBJ databases">
        <title>Draft genome sequence of Kitasatospora griseola MF730-N6, a bafilomycin, terpentecin and satosporin producer.</title>
        <authorList>
            <person name="Arens J.C."/>
            <person name="Haltli B."/>
            <person name="Kerr R.G."/>
        </authorList>
    </citation>
    <scope>NUCLEOTIDE SEQUENCE [LARGE SCALE GENOMIC DNA]</scope>
    <source>
        <strain evidence="3 4">MF730-N6</strain>
    </source>
</reference>
<evidence type="ECO:0000256" key="2">
    <source>
        <dbReference type="ARBA" id="ARBA00023065"/>
    </source>
</evidence>
<evidence type="ECO:0008006" key="5">
    <source>
        <dbReference type="Google" id="ProtNLM"/>
    </source>
</evidence>
<dbReference type="InterPro" id="IPR002843">
    <property type="entry name" value="ATPase_V0-cplx_csu/dsu"/>
</dbReference>
<sequence length="310" mass="32350">MGAGWVAGVTRARAMLSRRLGAVATRQMAAAGNLDEALKSLSTTGYRHDLEPGTGLAAAQRSVSATLLWQLRVLAGWLPREGAGAVRLLAAGYEIANIQEHLRVLAGAEPGLYGEYRLGALATAWPRLSGTRSAAALRRALAASAWGDPGGETLAAVAVGLRVSAAARTAAAVPQARFWAAGRVALLVGREVFLLGRRLTDTSARRAARVLGPDAVGAASFADFRRHLPTTARWVVSEVEDAADLWRAEAGWWTRVGVDGGALLRGSRLDASPVVGAVALLSVDAWQVRAALELAARGGGGPLEVFDELV</sequence>
<proteinExistence type="predicted"/>
<dbReference type="InterPro" id="IPR044911">
    <property type="entry name" value="V-type_ATPase_csu/dsu_dom_3"/>
</dbReference>
<dbReference type="OrthoDB" id="4930678at2"/>
<keyword evidence="4" id="KW-1185">Reference proteome</keyword>
<keyword evidence="2" id="KW-0406">Ion transport</keyword>
<dbReference type="GO" id="GO:0046961">
    <property type="term" value="F:proton-transporting ATPase activity, rotational mechanism"/>
    <property type="evidence" value="ECO:0007669"/>
    <property type="project" value="InterPro"/>
</dbReference>
<comment type="caution">
    <text evidence="3">The sequence shown here is derived from an EMBL/GenBank/DDBJ whole genome shotgun (WGS) entry which is preliminary data.</text>
</comment>
<keyword evidence="1" id="KW-0813">Transport</keyword>
<dbReference type="STRING" id="2064.TR51_16990"/>
<dbReference type="RefSeq" id="WP_043911831.1">
    <property type="nucleotide sequence ID" value="NZ_JXZB01000002.1"/>
</dbReference>
<evidence type="ECO:0000256" key="1">
    <source>
        <dbReference type="ARBA" id="ARBA00022448"/>
    </source>
</evidence>
<dbReference type="EMBL" id="JXZB01000002">
    <property type="protein sequence ID" value="KIQ65545.1"/>
    <property type="molecule type" value="Genomic_DNA"/>
</dbReference>
<dbReference type="AlphaFoldDB" id="A0A0D0NBC0"/>
<dbReference type="Proteomes" id="UP000032066">
    <property type="component" value="Unassembled WGS sequence"/>
</dbReference>